<dbReference type="Proteomes" id="UP000320393">
    <property type="component" value="Unassembled WGS sequence"/>
</dbReference>
<dbReference type="GO" id="GO:0005886">
    <property type="term" value="C:plasma membrane"/>
    <property type="evidence" value="ECO:0007669"/>
    <property type="project" value="UniProtKB-SubCell"/>
</dbReference>
<keyword evidence="5" id="KW-0677">Repeat</keyword>
<dbReference type="CDD" id="cd03216">
    <property type="entry name" value="ABC_Carb_Monos_I"/>
    <property type="match status" value="1"/>
</dbReference>
<dbReference type="InterPro" id="IPR003593">
    <property type="entry name" value="AAA+_ATPase"/>
</dbReference>
<dbReference type="Pfam" id="PF02653">
    <property type="entry name" value="BPD_transp_2"/>
    <property type="match status" value="1"/>
</dbReference>
<dbReference type="SMART" id="SM00382">
    <property type="entry name" value="AAA"/>
    <property type="match status" value="1"/>
</dbReference>
<dbReference type="InterPro" id="IPR001851">
    <property type="entry name" value="ABC_transp_permease"/>
</dbReference>
<dbReference type="GO" id="GO:0022857">
    <property type="term" value="F:transmembrane transporter activity"/>
    <property type="evidence" value="ECO:0007669"/>
    <property type="project" value="InterPro"/>
</dbReference>
<gene>
    <name evidence="12" type="ORF">E6H02_00825</name>
</gene>
<evidence type="ECO:0000256" key="7">
    <source>
        <dbReference type="ARBA" id="ARBA00022840"/>
    </source>
</evidence>
<comment type="subcellular location">
    <subcellularLocation>
        <location evidence="1">Cell membrane</location>
        <topology evidence="1">Multi-pass membrane protein</topology>
    </subcellularLocation>
</comment>
<keyword evidence="6" id="KW-0547">Nucleotide-binding</keyword>
<organism evidence="12 13">
    <name type="scientific">Candidatus Segetimicrobium genomatis</name>
    <dbReference type="NCBI Taxonomy" id="2569760"/>
    <lineage>
        <taxon>Bacteria</taxon>
        <taxon>Bacillati</taxon>
        <taxon>Candidatus Sysuimicrobiota</taxon>
        <taxon>Candidatus Sysuimicrobiia</taxon>
        <taxon>Candidatus Sysuimicrobiales</taxon>
        <taxon>Candidatus Segetimicrobiaceae</taxon>
        <taxon>Candidatus Segetimicrobium</taxon>
    </lineage>
</organism>
<keyword evidence="7 12" id="KW-0067">ATP-binding</keyword>
<dbReference type="InterPro" id="IPR017871">
    <property type="entry name" value="ABC_transporter-like_CS"/>
</dbReference>
<sequence length="828" mass="86492">MSGDGTPAVLAEGLSKSFGSTRALQEVDLALFPGEVHALSGENGAGKSTFVKILAGAIPPDAGRLLIQGTPVRFGRVGDALEHGVVPIYQHLSLMPHLTVLENLTAFSLSQGSPWSLRPGRRGMEAQARLALRQVGLDLPLHRTVAGLTLAERQLIEITRGLLRQGILLVLDEPTAALNRAEASRLFAVVRGLRERGWAVLFISHRLKEVEEIADRVSVLRDGRIILGGVGAAQLSRRQIVEAMVGRAPEQAATALPSPGEPILRVERLTMPGVFHDISLSLSQGEILGIVGLIGSGALELGAALAGAYLVRSGSVHVAGRPLRCGDRAAALEAGVGFIVVDRESEGLFPTLSALQNGSASILPELSRFGFYRRREEHRRLAPWFRTLAVRPEIPDAPILTLSGGNQQKVLFIRSFASKRKRVLIALEPSRGVDIKSRAEIRRALFEAAASGLAIVVVSGGGGLARVGSLGDPSVSDGGCPMIPRRRESPRQVRWHPPVPGAAYVLLALALLLSLTAPRFLTVGNLTNLGRNAAVLALAACGQAIVVITGGLDLSSGSAVALVSVASVLAVHQWTASIALAAGYLAALAVGTLNGLLVALFDIPPFLVTLGALTGVHGLASLLVGGIPLEAPPSAQFSWLGRGALGPVPVPILLAAAGLLALDVLLRGTILGRSWYLFGASPPAARAAGVRTRRAVWAAYVAAGAFVGMAGLVLTSRVNSGQPNLFPLLPFEAIAACAIGGIPLSGGTGSPFQVLLGVLIIAAMENGLRLLNFASDVQLLFIGALTVGAILLQTKWSRVVAGGRHVVERMSRPLRKAPLSVATRQGGR</sequence>
<evidence type="ECO:0000256" key="5">
    <source>
        <dbReference type="ARBA" id="ARBA00022737"/>
    </source>
</evidence>
<evidence type="ECO:0000256" key="6">
    <source>
        <dbReference type="ARBA" id="ARBA00022741"/>
    </source>
</evidence>
<keyword evidence="9 10" id="KW-0472">Membrane</keyword>
<dbReference type="InterPro" id="IPR027417">
    <property type="entry name" value="P-loop_NTPase"/>
</dbReference>
<dbReference type="PANTHER" id="PTHR43790">
    <property type="entry name" value="CARBOHYDRATE TRANSPORT ATP-BINDING PROTEIN MG119-RELATED"/>
    <property type="match status" value="1"/>
</dbReference>
<keyword evidence="8 10" id="KW-1133">Transmembrane helix</keyword>
<evidence type="ECO:0000256" key="8">
    <source>
        <dbReference type="ARBA" id="ARBA00022989"/>
    </source>
</evidence>
<feature type="transmembrane region" description="Helical" evidence="10">
    <location>
        <begin position="695"/>
        <end position="714"/>
    </location>
</feature>
<evidence type="ECO:0000259" key="11">
    <source>
        <dbReference type="PROSITE" id="PS50893"/>
    </source>
</evidence>
<dbReference type="PANTHER" id="PTHR43790:SF9">
    <property type="entry name" value="GALACTOFURANOSE TRANSPORTER ATP-BINDING PROTEIN YTFR"/>
    <property type="match status" value="1"/>
</dbReference>
<feature type="transmembrane region" description="Helical" evidence="10">
    <location>
        <begin position="574"/>
        <end position="599"/>
    </location>
</feature>
<evidence type="ECO:0000256" key="4">
    <source>
        <dbReference type="ARBA" id="ARBA00022692"/>
    </source>
</evidence>
<dbReference type="GO" id="GO:0016887">
    <property type="term" value="F:ATP hydrolysis activity"/>
    <property type="evidence" value="ECO:0007669"/>
    <property type="project" value="InterPro"/>
</dbReference>
<keyword evidence="2" id="KW-0813">Transport</keyword>
<evidence type="ECO:0000256" key="10">
    <source>
        <dbReference type="SAM" id="Phobius"/>
    </source>
</evidence>
<protein>
    <submittedName>
        <fullName evidence="12">ATP-binding cassette domain-containing protein</fullName>
    </submittedName>
</protein>
<evidence type="ECO:0000313" key="12">
    <source>
        <dbReference type="EMBL" id="TMJ16390.1"/>
    </source>
</evidence>
<proteinExistence type="predicted"/>
<dbReference type="EMBL" id="VBAM01000024">
    <property type="protein sequence ID" value="TMJ16390.1"/>
    <property type="molecule type" value="Genomic_DNA"/>
</dbReference>
<dbReference type="InterPro" id="IPR050107">
    <property type="entry name" value="ABC_carbohydrate_import_ATPase"/>
</dbReference>
<feature type="domain" description="ABC transporter" evidence="11">
    <location>
        <begin position="9"/>
        <end position="247"/>
    </location>
</feature>
<dbReference type="PROSITE" id="PS50893">
    <property type="entry name" value="ABC_TRANSPORTER_2"/>
    <property type="match status" value="2"/>
</dbReference>
<feature type="transmembrane region" description="Helical" evidence="10">
    <location>
        <begin position="533"/>
        <end position="554"/>
    </location>
</feature>
<evidence type="ECO:0000256" key="9">
    <source>
        <dbReference type="ARBA" id="ARBA00023136"/>
    </source>
</evidence>
<feature type="transmembrane region" description="Helical" evidence="10">
    <location>
        <begin position="606"/>
        <end position="628"/>
    </location>
</feature>
<dbReference type="Pfam" id="PF00005">
    <property type="entry name" value="ABC_tran"/>
    <property type="match status" value="2"/>
</dbReference>
<keyword evidence="3" id="KW-1003">Cell membrane</keyword>
<dbReference type="CDD" id="cd06579">
    <property type="entry name" value="TM_PBP1_transp_AraH_like"/>
    <property type="match status" value="1"/>
</dbReference>
<feature type="domain" description="ABC transporter" evidence="11">
    <location>
        <begin position="258"/>
        <end position="503"/>
    </location>
</feature>
<feature type="transmembrane region" description="Helical" evidence="10">
    <location>
        <begin position="777"/>
        <end position="794"/>
    </location>
</feature>
<name>A0A537M7Z8_9BACT</name>
<evidence type="ECO:0000256" key="1">
    <source>
        <dbReference type="ARBA" id="ARBA00004651"/>
    </source>
</evidence>
<feature type="transmembrane region" description="Helical" evidence="10">
    <location>
        <begin position="726"/>
        <end position="745"/>
    </location>
</feature>
<feature type="transmembrane region" description="Helical" evidence="10">
    <location>
        <begin position="501"/>
        <end position="521"/>
    </location>
</feature>
<feature type="transmembrane region" description="Helical" evidence="10">
    <location>
        <begin position="648"/>
        <end position="666"/>
    </location>
</feature>
<feature type="transmembrane region" description="Helical" evidence="10">
    <location>
        <begin position="287"/>
        <end position="311"/>
    </location>
</feature>
<dbReference type="InterPro" id="IPR003439">
    <property type="entry name" value="ABC_transporter-like_ATP-bd"/>
</dbReference>
<dbReference type="GO" id="GO:0005524">
    <property type="term" value="F:ATP binding"/>
    <property type="evidence" value="ECO:0007669"/>
    <property type="project" value="UniProtKB-KW"/>
</dbReference>
<accession>A0A537M7Z8</accession>
<dbReference type="PROSITE" id="PS00211">
    <property type="entry name" value="ABC_TRANSPORTER_1"/>
    <property type="match status" value="1"/>
</dbReference>
<feature type="transmembrane region" description="Helical" evidence="10">
    <location>
        <begin position="444"/>
        <end position="465"/>
    </location>
</feature>
<comment type="caution">
    <text evidence="12">The sequence shown here is derived from an EMBL/GenBank/DDBJ whole genome shotgun (WGS) entry which is preliminary data.</text>
</comment>
<keyword evidence="4 10" id="KW-0812">Transmembrane</keyword>
<reference evidence="12 13" key="1">
    <citation type="journal article" date="2019" name="Nat. Microbiol.">
        <title>Mediterranean grassland soil C-N compound turnover is dependent on rainfall and depth, and is mediated by genomically divergent microorganisms.</title>
        <authorList>
            <person name="Diamond S."/>
            <person name="Andeer P.F."/>
            <person name="Li Z."/>
            <person name="Crits-Christoph A."/>
            <person name="Burstein D."/>
            <person name="Anantharaman K."/>
            <person name="Lane K.R."/>
            <person name="Thomas B.C."/>
            <person name="Pan C."/>
            <person name="Northen T.R."/>
            <person name="Banfield J.F."/>
        </authorList>
    </citation>
    <scope>NUCLEOTIDE SEQUENCE [LARGE SCALE GENOMIC DNA]</scope>
    <source>
        <strain evidence="12">NP_5</strain>
    </source>
</reference>
<evidence type="ECO:0000256" key="3">
    <source>
        <dbReference type="ARBA" id="ARBA00022475"/>
    </source>
</evidence>
<dbReference type="Gene3D" id="3.40.50.300">
    <property type="entry name" value="P-loop containing nucleotide triphosphate hydrolases"/>
    <property type="match status" value="2"/>
</dbReference>
<dbReference type="SUPFAM" id="SSF52540">
    <property type="entry name" value="P-loop containing nucleoside triphosphate hydrolases"/>
    <property type="match status" value="2"/>
</dbReference>
<dbReference type="AlphaFoldDB" id="A0A537M7Z8"/>
<evidence type="ECO:0000256" key="2">
    <source>
        <dbReference type="ARBA" id="ARBA00022448"/>
    </source>
</evidence>
<evidence type="ECO:0000313" key="13">
    <source>
        <dbReference type="Proteomes" id="UP000320393"/>
    </source>
</evidence>